<organism evidence="7 8">
    <name type="scientific">Nonlabens spongiae</name>
    <dbReference type="NCBI Taxonomy" id="331648"/>
    <lineage>
        <taxon>Bacteria</taxon>
        <taxon>Pseudomonadati</taxon>
        <taxon>Bacteroidota</taxon>
        <taxon>Flavobacteriia</taxon>
        <taxon>Flavobacteriales</taxon>
        <taxon>Flavobacteriaceae</taxon>
        <taxon>Nonlabens</taxon>
    </lineage>
</organism>
<proteinExistence type="predicted"/>
<feature type="domain" description="Histidine kinase/HSP90-like ATPase" evidence="6">
    <location>
        <begin position="142"/>
        <end position="229"/>
    </location>
</feature>
<protein>
    <recommendedName>
        <fullName evidence="2">histidine kinase</fullName>
        <ecNumber evidence="2">2.7.13.3</ecNumber>
    </recommendedName>
</protein>
<dbReference type="EMBL" id="CP019344">
    <property type="protein sequence ID" value="ARN79218.1"/>
    <property type="molecule type" value="Genomic_DNA"/>
</dbReference>
<evidence type="ECO:0000256" key="1">
    <source>
        <dbReference type="ARBA" id="ARBA00000085"/>
    </source>
</evidence>
<dbReference type="CDD" id="cd16917">
    <property type="entry name" value="HATPase_UhpB-NarQ-NarX-like"/>
    <property type="match status" value="1"/>
</dbReference>
<dbReference type="Gene3D" id="3.30.565.10">
    <property type="entry name" value="Histidine kinase-like ATPase, C-terminal domain"/>
    <property type="match status" value="1"/>
</dbReference>
<evidence type="ECO:0000256" key="2">
    <source>
        <dbReference type="ARBA" id="ARBA00012438"/>
    </source>
</evidence>
<keyword evidence="5" id="KW-0902">Two-component regulatory system</keyword>
<reference evidence="7 8" key="1">
    <citation type="submission" date="2016-11" db="EMBL/GenBank/DDBJ databases">
        <title>Trade-off between light-utilization and light-protection in marine flavobacteria.</title>
        <authorList>
            <person name="Kumagai Y."/>
        </authorList>
    </citation>
    <scope>NUCLEOTIDE SEQUENCE [LARGE SCALE GENOMIC DNA]</scope>
    <source>
        <strain evidence="7 8">JCM 13191</strain>
    </source>
</reference>
<dbReference type="GO" id="GO:0000160">
    <property type="term" value="P:phosphorelay signal transduction system"/>
    <property type="evidence" value="ECO:0007669"/>
    <property type="project" value="UniProtKB-KW"/>
</dbReference>
<dbReference type="STRING" id="331648.BST97_15180"/>
<evidence type="ECO:0000256" key="3">
    <source>
        <dbReference type="ARBA" id="ARBA00022679"/>
    </source>
</evidence>
<evidence type="ECO:0000256" key="4">
    <source>
        <dbReference type="ARBA" id="ARBA00022777"/>
    </source>
</evidence>
<dbReference type="InterPro" id="IPR050482">
    <property type="entry name" value="Sensor_HK_TwoCompSys"/>
</dbReference>
<dbReference type="GO" id="GO:0004673">
    <property type="term" value="F:protein histidine kinase activity"/>
    <property type="evidence" value="ECO:0007669"/>
    <property type="project" value="UniProtKB-EC"/>
</dbReference>
<evidence type="ECO:0000313" key="8">
    <source>
        <dbReference type="Proteomes" id="UP000193431"/>
    </source>
</evidence>
<dbReference type="EC" id="2.7.13.3" evidence="2"/>
<dbReference type="Pfam" id="PF02518">
    <property type="entry name" value="HATPase_c"/>
    <property type="match status" value="1"/>
</dbReference>
<comment type="catalytic activity">
    <reaction evidence="1">
        <text>ATP + protein L-histidine = ADP + protein N-phospho-L-histidine.</text>
        <dbReference type="EC" id="2.7.13.3"/>
    </reaction>
</comment>
<keyword evidence="3" id="KW-0808">Transferase</keyword>
<sequence length="231" mass="25916">MLLVFIIVLTRLIIRNAVAAKTKENQLKLANQQQLIQASITAQEKERGRLAADIHDGLISKLNGLKLQAEIQYADTAVGIVEGLDRCIMTARRISHDLSPPLIEHSSMEDVIEEVIEPYRSSLAITTRIGMLKNIDYSSEKKIQVMRIMEEVTMNVHKHANASELYVRWRGNPTHSLLYVKDDGDGFAMDESKTGLGLQNLESRTQFLNGLIKIHSTLNHGTSILLCFPNN</sequence>
<dbReference type="Gene3D" id="1.20.5.1930">
    <property type="match status" value="1"/>
</dbReference>
<keyword evidence="4" id="KW-0418">Kinase</keyword>
<accession>A0A1W6MNP1</accession>
<dbReference type="PANTHER" id="PTHR24421">
    <property type="entry name" value="NITRATE/NITRITE SENSOR PROTEIN NARX-RELATED"/>
    <property type="match status" value="1"/>
</dbReference>
<keyword evidence="8" id="KW-1185">Reference proteome</keyword>
<dbReference type="SUPFAM" id="SSF55874">
    <property type="entry name" value="ATPase domain of HSP90 chaperone/DNA topoisomerase II/histidine kinase"/>
    <property type="match status" value="1"/>
</dbReference>
<evidence type="ECO:0000256" key="5">
    <source>
        <dbReference type="ARBA" id="ARBA00023012"/>
    </source>
</evidence>
<dbReference type="AlphaFoldDB" id="A0A1W6MNP1"/>
<dbReference type="InterPro" id="IPR003594">
    <property type="entry name" value="HATPase_dom"/>
</dbReference>
<dbReference type="Proteomes" id="UP000193431">
    <property type="component" value="Chromosome"/>
</dbReference>
<dbReference type="PANTHER" id="PTHR24421:SF10">
    <property type="entry name" value="NITRATE_NITRITE SENSOR PROTEIN NARQ"/>
    <property type="match status" value="1"/>
</dbReference>
<name>A0A1W6MNP1_9FLAO</name>
<evidence type="ECO:0000313" key="7">
    <source>
        <dbReference type="EMBL" id="ARN79218.1"/>
    </source>
</evidence>
<evidence type="ECO:0000259" key="6">
    <source>
        <dbReference type="Pfam" id="PF02518"/>
    </source>
</evidence>
<dbReference type="InterPro" id="IPR036890">
    <property type="entry name" value="HATPase_C_sf"/>
</dbReference>
<gene>
    <name evidence="7" type="ORF">BST97_15180</name>
</gene>